<proteinExistence type="predicted"/>
<accession>A0A385SXC7</accession>
<reference evidence="2" key="1">
    <citation type="submission" date="2018-09" db="EMBL/GenBank/DDBJ databases">
        <title>Chryseolinea sp. KIS68-18 isolated from soil.</title>
        <authorList>
            <person name="Weon H.-Y."/>
            <person name="Kwon S.-W."/>
            <person name="Lee S.A."/>
        </authorList>
    </citation>
    <scope>NUCLEOTIDE SEQUENCE [LARGE SCALE GENOMIC DNA]</scope>
    <source>
        <strain evidence="2">KIS68-18</strain>
    </source>
</reference>
<dbReference type="RefSeq" id="WP_119758845.1">
    <property type="nucleotide sequence ID" value="NZ_CP032382.1"/>
</dbReference>
<keyword evidence="2" id="KW-1185">Reference proteome</keyword>
<protein>
    <submittedName>
        <fullName evidence="1">Uncharacterized protein</fullName>
    </submittedName>
</protein>
<dbReference type="EMBL" id="CP032382">
    <property type="protein sequence ID" value="AYB35604.1"/>
    <property type="molecule type" value="Genomic_DNA"/>
</dbReference>
<evidence type="ECO:0000313" key="1">
    <source>
        <dbReference type="EMBL" id="AYB35604.1"/>
    </source>
</evidence>
<dbReference type="OrthoDB" id="981556at2"/>
<evidence type="ECO:0000313" key="2">
    <source>
        <dbReference type="Proteomes" id="UP000266183"/>
    </source>
</evidence>
<name>A0A385SXC7_9BACT</name>
<sequence length="99" mass="11447">MNLREAIIKSPTLNPDLVLYAKRIDGQLLPSSEAILLDLTEEEQEMKTHEVANRKCPGFSYCMEIFLIQEMMEDLDGLADKNDIDTRVDRVIHYIEYDA</sequence>
<dbReference type="Proteomes" id="UP000266183">
    <property type="component" value="Chromosome"/>
</dbReference>
<dbReference type="KEGG" id="chk:D4L85_18110"/>
<dbReference type="AlphaFoldDB" id="A0A385SXC7"/>
<gene>
    <name evidence="1" type="ORF">D4L85_18110</name>
</gene>
<organism evidence="1 2">
    <name type="scientific">Chryseolinea soli</name>
    <dbReference type="NCBI Taxonomy" id="2321403"/>
    <lineage>
        <taxon>Bacteria</taxon>
        <taxon>Pseudomonadati</taxon>
        <taxon>Bacteroidota</taxon>
        <taxon>Cytophagia</taxon>
        <taxon>Cytophagales</taxon>
        <taxon>Fulvivirgaceae</taxon>
        <taxon>Chryseolinea</taxon>
    </lineage>
</organism>